<evidence type="ECO:0000256" key="1">
    <source>
        <dbReference type="SAM" id="Phobius"/>
    </source>
</evidence>
<feature type="transmembrane region" description="Helical" evidence="1">
    <location>
        <begin position="12"/>
        <end position="37"/>
    </location>
</feature>
<keyword evidence="1" id="KW-0812">Transmembrane</keyword>
<proteinExistence type="predicted"/>
<keyword evidence="1" id="KW-0472">Membrane</keyword>
<dbReference type="SUPFAM" id="SSF141571">
    <property type="entry name" value="Pentapeptide repeat-like"/>
    <property type="match status" value="1"/>
</dbReference>
<keyword evidence="1" id="KW-1133">Transmembrane helix</keyword>
<sequence>MTAGSAQPRKYRVLLGVVTGLGIAALAAVIIALFWRGPEWVDGINPDHLGKNDGPKATVVAGLRTALATCLVGIAALVGLYFTRATYQQNRAKDQEQFALAQKQFELTQEAQQTSRTESQEQFALAQKQFELAQETQRQNRISDEERSELAREGQITERYIKAVTLLADEDEGALTARLAGIYALERIMGDSQKDHETIVKLLAAFIRRHAKITSEYGEPVRDDVQAALTVLAQRPDRPESFVIDLSHTDLRDAELATARLEQTNFAHSKLNGASLTGAHLSKANFWKAQLKEAVADGADFRSAHLLETEMWTLDGTGADFRAAYMRQADLRGANLQDAKFDGADLTEARFIAEDGTRIAIVDTEQLLVATVSQGTLLHPSIKDDPVMAAHIRECDKDFFGPNP</sequence>
<dbReference type="Pfam" id="PF00805">
    <property type="entry name" value="Pentapeptide"/>
    <property type="match status" value="2"/>
</dbReference>
<protein>
    <submittedName>
        <fullName evidence="2">Pentapeptide repeat-containing protein</fullName>
    </submittedName>
</protein>
<evidence type="ECO:0000313" key="3">
    <source>
        <dbReference type="Proteomes" id="UP001601303"/>
    </source>
</evidence>
<dbReference type="InterPro" id="IPR001646">
    <property type="entry name" value="5peptide_repeat"/>
</dbReference>
<keyword evidence="3" id="KW-1185">Reference proteome</keyword>
<organism evidence="2 3">
    <name type="scientific">Streptomyces hokutonensis</name>
    <dbReference type="NCBI Taxonomy" id="1306990"/>
    <lineage>
        <taxon>Bacteria</taxon>
        <taxon>Bacillati</taxon>
        <taxon>Actinomycetota</taxon>
        <taxon>Actinomycetes</taxon>
        <taxon>Kitasatosporales</taxon>
        <taxon>Streptomycetaceae</taxon>
        <taxon>Streptomyces</taxon>
    </lineage>
</organism>
<dbReference type="PANTHER" id="PTHR14136">
    <property type="entry name" value="BTB_POZ DOMAIN-CONTAINING PROTEIN KCTD9"/>
    <property type="match status" value="1"/>
</dbReference>
<evidence type="ECO:0000313" key="2">
    <source>
        <dbReference type="EMBL" id="MFE9601484.1"/>
    </source>
</evidence>
<accession>A0ABW6M6Q9</accession>
<dbReference type="InterPro" id="IPR051082">
    <property type="entry name" value="Pentapeptide-BTB/POZ_domain"/>
</dbReference>
<dbReference type="EMBL" id="JBIAHM010000008">
    <property type="protein sequence ID" value="MFE9601484.1"/>
    <property type="molecule type" value="Genomic_DNA"/>
</dbReference>
<dbReference type="PANTHER" id="PTHR14136:SF17">
    <property type="entry name" value="BTB_POZ DOMAIN-CONTAINING PROTEIN KCTD9"/>
    <property type="match status" value="1"/>
</dbReference>
<dbReference type="RefSeq" id="WP_388108740.1">
    <property type="nucleotide sequence ID" value="NZ_JBIAHM010000008.1"/>
</dbReference>
<gene>
    <name evidence="2" type="ORF">ACFYNQ_23325</name>
</gene>
<feature type="transmembrane region" description="Helical" evidence="1">
    <location>
        <begin position="57"/>
        <end position="83"/>
    </location>
</feature>
<dbReference type="Proteomes" id="UP001601303">
    <property type="component" value="Unassembled WGS sequence"/>
</dbReference>
<dbReference type="Gene3D" id="2.160.20.80">
    <property type="entry name" value="E3 ubiquitin-protein ligase SopA"/>
    <property type="match status" value="1"/>
</dbReference>
<name>A0ABW6M6Q9_9ACTN</name>
<reference evidence="2 3" key="1">
    <citation type="submission" date="2024-10" db="EMBL/GenBank/DDBJ databases">
        <title>The Natural Products Discovery Center: Release of the First 8490 Sequenced Strains for Exploring Actinobacteria Biosynthetic Diversity.</title>
        <authorList>
            <person name="Kalkreuter E."/>
            <person name="Kautsar S.A."/>
            <person name="Yang D."/>
            <person name="Bader C.D."/>
            <person name="Teijaro C.N."/>
            <person name="Fluegel L."/>
            <person name="Davis C.M."/>
            <person name="Simpson J.R."/>
            <person name="Lauterbach L."/>
            <person name="Steele A.D."/>
            <person name="Gui C."/>
            <person name="Meng S."/>
            <person name="Li G."/>
            <person name="Viehrig K."/>
            <person name="Ye F."/>
            <person name="Su P."/>
            <person name="Kiefer A.F."/>
            <person name="Nichols A."/>
            <person name="Cepeda A.J."/>
            <person name="Yan W."/>
            <person name="Fan B."/>
            <person name="Jiang Y."/>
            <person name="Adhikari A."/>
            <person name="Zheng C.-J."/>
            <person name="Schuster L."/>
            <person name="Cowan T.M."/>
            <person name="Smanski M.J."/>
            <person name="Chevrette M.G."/>
            <person name="De Carvalho L.P.S."/>
            <person name="Shen B."/>
        </authorList>
    </citation>
    <scope>NUCLEOTIDE SEQUENCE [LARGE SCALE GENOMIC DNA]</scope>
    <source>
        <strain evidence="2 3">NPDC006488</strain>
    </source>
</reference>
<comment type="caution">
    <text evidence="2">The sequence shown here is derived from an EMBL/GenBank/DDBJ whole genome shotgun (WGS) entry which is preliminary data.</text>
</comment>